<keyword evidence="4 9" id="KW-0653">Protein transport</keyword>
<comment type="function">
    <text evidence="9">Part of the twin-arginine translocation (Tat) system that transports large folded proteins containing a characteristic twin-arginine motif in their signal peptide across membranes. TatA could form the protein-conducting channel of the Tat system.</text>
</comment>
<evidence type="ECO:0000256" key="4">
    <source>
        <dbReference type="ARBA" id="ARBA00022927"/>
    </source>
</evidence>
<protein>
    <recommendedName>
        <fullName evidence="9">Sec-independent protein translocase protein TatA</fullName>
    </recommendedName>
</protein>
<keyword evidence="3 9" id="KW-0812">Transmembrane</keyword>
<evidence type="ECO:0000256" key="5">
    <source>
        <dbReference type="ARBA" id="ARBA00022989"/>
    </source>
</evidence>
<evidence type="ECO:0000256" key="9">
    <source>
        <dbReference type="HAMAP-Rule" id="MF_00236"/>
    </source>
</evidence>
<accession>A0A2W4V955</accession>
<feature type="compositionally biased region" description="Acidic residues" evidence="10">
    <location>
        <begin position="110"/>
        <end position="119"/>
    </location>
</feature>
<gene>
    <name evidence="9" type="primary">tatA</name>
    <name evidence="11" type="ORF">DCF25_22080</name>
</gene>
<reference evidence="11 12" key="2">
    <citation type="submission" date="2018-06" db="EMBL/GenBank/DDBJ databases">
        <title>Metagenomic assembly of (sub)arctic Cyanobacteria and their associated microbiome from non-axenic cultures.</title>
        <authorList>
            <person name="Baurain D."/>
        </authorList>
    </citation>
    <scope>NUCLEOTIDE SEQUENCE [LARGE SCALE GENOMIC DNA]</scope>
    <source>
        <strain evidence="11">ULC129bin1</strain>
    </source>
</reference>
<keyword evidence="9" id="KW-1003">Cell membrane</keyword>
<evidence type="ECO:0000256" key="3">
    <source>
        <dbReference type="ARBA" id="ARBA00022692"/>
    </source>
</evidence>
<dbReference type="InterPro" id="IPR006312">
    <property type="entry name" value="TatA/E"/>
</dbReference>
<evidence type="ECO:0000256" key="2">
    <source>
        <dbReference type="ARBA" id="ARBA00022448"/>
    </source>
</evidence>
<feature type="transmembrane region" description="Helical" evidence="9">
    <location>
        <begin position="6"/>
        <end position="23"/>
    </location>
</feature>
<dbReference type="GO" id="GO:0033281">
    <property type="term" value="C:TAT protein transport complex"/>
    <property type="evidence" value="ECO:0007669"/>
    <property type="project" value="UniProtKB-UniRule"/>
</dbReference>
<dbReference type="PRINTS" id="PR01506">
    <property type="entry name" value="TATBPROTEIN"/>
</dbReference>
<sequence>MNIFGIGLPEMGLIMIVALLVFGPKKLPEISRSLGGAIRDLQKASKQFEDEFKKESDAVEKAVVEPMKATLEKPRAIAPDASTAKASEPTEAEIVEAVAAKTEETKTEETEVAETEAVESDAQTA</sequence>
<dbReference type="PANTHER" id="PTHR33162:SF1">
    <property type="entry name" value="SEC-INDEPENDENT PROTEIN TRANSLOCASE PROTEIN TATA, CHLOROPLASTIC"/>
    <property type="match status" value="1"/>
</dbReference>
<dbReference type="InterPro" id="IPR003369">
    <property type="entry name" value="TatA/B/E"/>
</dbReference>
<proteinExistence type="inferred from homology"/>
<comment type="caution">
    <text evidence="11">The sequence shown here is derived from an EMBL/GenBank/DDBJ whole genome shotgun (WGS) entry which is preliminary data.</text>
</comment>
<keyword evidence="6 9" id="KW-0811">Translocation</keyword>
<dbReference type="GO" id="GO:0008320">
    <property type="term" value="F:protein transmembrane transporter activity"/>
    <property type="evidence" value="ECO:0007669"/>
    <property type="project" value="UniProtKB-UniRule"/>
</dbReference>
<dbReference type="GO" id="GO:0043953">
    <property type="term" value="P:protein transport by the Tat complex"/>
    <property type="evidence" value="ECO:0007669"/>
    <property type="project" value="UniProtKB-UniRule"/>
</dbReference>
<dbReference type="EMBL" id="QBMC01000271">
    <property type="protein sequence ID" value="PZO08611.1"/>
    <property type="molecule type" value="Genomic_DNA"/>
</dbReference>
<keyword evidence="2 9" id="KW-0813">Transport</keyword>
<dbReference type="HAMAP" id="MF_00236">
    <property type="entry name" value="TatA_E"/>
    <property type="match status" value="1"/>
</dbReference>
<name>A0A2W4V955_9CYAN</name>
<dbReference type="NCBIfam" id="NF011429">
    <property type="entry name" value="PRK14857.1"/>
    <property type="match status" value="1"/>
</dbReference>
<evidence type="ECO:0000256" key="1">
    <source>
        <dbReference type="ARBA" id="ARBA00004167"/>
    </source>
</evidence>
<dbReference type="Proteomes" id="UP000249354">
    <property type="component" value="Unassembled WGS sequence"/>
</dbReference>
<organism evidence="11 12">
    <name type="scientific">Leptolyngbya foveolarum</name>
    <dbReference type="NCBI Taxonomy" id="47253"/>
    <lineage>
        <taxon>Bacteria</taxon>
        <taxon>Bacillati</taxon>
        <taxon>Cyanobacteriota</taxon>
        <taxon>Cyanophyceae</taxon>
        <taxon>Leptolyngbyales</taxon>
        <taxon>Leptolyngbyaceae</taxon>
        <taxon>Leptolyngbya group</taxon>
        <taxon>Leptolyngbya</taxon>
    </lineage>
</organism>
<dbReference type="Pfam" id="PF02416">
    <property type="entry name" value="TatA_B_E"/>
    <property type="match status" value="1"/>
</dbReference>
<keyword evidence="5 9" id="KW-1133">Transmembrane helix</keyword>
<evidence type="ECO:0000256" key="8">
    <source>
        <dbReference type="ARBA" id="ARBA00025340"/>
    </source>
</evidence>
<dbReference type="PANTHER" id="PTHR33162">
    <property type="entry name" value="SEC-INDEPENDENT PROTEIN TRANSLOCASE PROTEIN TATA, CHLOROPLASTIC"/>
    <property type="match status" value="1"/>
</dbReference>
<evidence type="ECO:0000256" key="10">
    <source>
        <dbReference type="SAM" id="MobiDB-lite"/>
    </source>
</evidence>
<comment type="subunit">
    <text evidence="9">Forms a complex with TatC.</text>
</comment>
<evidence type="ECO:0000313" key="12">
    <source>
        <dbReference type="Proteomes" id="UP000249354"/>
    </source>
</evidence>
<evidence type="ECO:0000313" key="11">
    <source>
        <dbReference type="EMBL" id="PZO08611.1"/>
    </source>
</evidence>
<feature type="region of interest" description="Disordered" evidence="10">
    <location>
        <begin position="99"/>
        <end position="125"/>
    </location>
</feature>
<comment type="function">
    <text evidence="8">Part of the twin-arginine translocation (Tat) system that transports large folded proteins containing a characteristic twin-arginine motif in their signal peptide across the thylakoid membrane. Involved in delta pH-dependent protein transport required for chloroplast development, especially thylakoid membrane formation. TATC and TATB mediate precursor recognition, whereas TATA facilitates translocation.</text>
</comment>
<dbReference type="GO" id="GO:0006886">
    <property type="term" value="P:intracellular protein transport"/>
    <property type="evidence" value="ECO:0007669"/>
    <property type="project" value="UniProtKB-ARBA"/>
</dbReference>
<dbReference type="AlphaFoldDB" id="A0A2W4V955"/>
<comment type="subcellular location">
    <subcellularLocation>
        <location evidence="9">Cell membrane</location>
        <topology evidence="9">Single-pass membrane protein</topology>
    </subcellularLocation>
    <subcellularLocation>
        <location evidence="1">Membrane</location>
        <topology evidence="1">Single-pass membrane protein</topology>
    </subcellularLocation>
</comment>
<keyword evidence="7 9" id="KW-0472">Membrane</keyword>
<evidence type="ECO:0000256" key="6">
    <source>
        <dbReference type="ARBA" id="ARBA00023010"/>
    </source>
</evidence>
<dbReference type="Gene3D" id="1.20.5.3310">
    <property type="match status" value="1"/>
</dbReference>
<reference evidence="12" key="1">
    <citation type="submission" date="2018-04" db="EMBL/GenBank/DDBJ databases">
        <authorList>
            <person name="Cornet L."/>
        </authorList>
    </citation>
    <scope>NUCLEOTIDE SEQUENCE [LARGE SCALE GENOMIC DNA]</scope>
</reference>
<evidence type="ECO:0000256" key="7">
    <source>
        <dbReference type="ARBA" id="ARBA00023136"/>
    </source>
</evidence>
<comment type="similarity">
    <text evidence="9">Belongs to the TatA/E family.</text>
</comment>